<keyword evidence="5 8" id="KW-0378">Hydrolase</keyword>
<dbReference type="InterPro" id="IPR032466">
    <property type="entry name" value="Metal_Hydrolase"/>
</dbReference>
<dbReference type="RefSeq" id="WP_017894572.1">
    <property type="nucleotide sequence ID" value="NZ_CBXI010000044.1"/>
</dbReference>
<dbReference type="GO" id="GO:0008892">
    <property type="term" value="F:guanine deaminase activity"/>
    <property type="evidence" value="ECO:0007669"/>
    <property type="project" value="UniProtKB-UniRule"/>
</dbReference>
<evidence type="ECO:0000256" key="8">
    <source>
        <dbReference type="RuleBase" id="RU366009"/>
    </source>
</evidence>
<evidence type="ECO:0000256" key="7">
    <source>
        <dbReference type="NCBIfam" id="TIGR02967"/>
    </source>
</evidence>
<evidence type="ECO:0000256" key="5">
    <source>
        <dbReference type="ARBA" id="ARBA00022801"/>
    </source>
</evidence>
<dbReference type="EC" id="3.5.4.3" evidence="3 7"/>
<evidence type="ECO:0000256" key="3">
    <source>
        <dbReference type="ARBA" id="ARBA00012781"/>
    </source>
</evidence>
<dbReference type="GO" id="GO:0005829">
    <property type="term" value="C:cytosol"/>
    <property type="evidence" value="ECO:0007669"/>
    <property type="project" value="TreeGrafter"/>
</dbReference>
<comment type="caution">
    <text evidence="10">The sequence shown here is derived from an EMBL/GenBank/DDBJ whole genome shotgun (WGS) entry which is preliminary data.</text>
</comment>
<keyword evidence="4 8" id="KW-0479">Metal-binding</keyword>
<proteinExistence type="inferred from homology"/>
<evidence type="ECO:0000256" key="6">
    <source>
        <dbReference type="ARBA" id="ARBA00022833"/>
    </source>
</evidence>
<dbReference type="EMBL" id="CBXI010000044">
    <property type="protein sequence ID" value="CDL92683.1"/>
    <property type="molecule type" value="Genomic_DNA"/>
</dbReference>
<organism evidence="10 11">
    <name type="scientific">Clostridium tyrobutyricum DIVETGP</name>
    <dbReference type="NCBI Taxonomy" id="1408889"/>
    <lineage>
        <taxon>Bacteria</taxon>
        <taxon>Bacillati</taxon>
        <taxon>Bacillota</taxon>
        <taxon>Clostridia</taxon>
        <taxon>Eubacteriales</taxon>
        <taxon>Clostridiaceae</taxon>
        <taxon>Clostridium</taxon>
    </lineage>
</organism>
<dbReference type="Gene3D" id="3.20.20.140">
    <property type="entry name" value="Metal-dependent hydrolases"/>
    <property type="match status" value="1"/>
</dbReference>
<dbReference type="GeneID" id="29419399"/>
<evidence type="ECO:0000259" key="9">
    <source>
        <dbReference type="Pfam" id="PF01979"/>
    </source>
</evidence>
<dbReference type="AlphaFoldDB" id="W6N7F8"/>
<comment type="catalytic activity">
    <reaction evidence="8">
        <text>guanine + H2O + H(+) = xanthine + NH4(+)</text>
        <dbReference type="Rhea" id="RHEA:14665"/>
        <dbReference type="ChEBI" id="CHEBI:15377"/>
        <dbReference type="ChEBI" id="CHEBI:15378"/>
        <dbReference type="ChEBI" id="CHEBI:16235"/>
        <dbReference type="ChEBI" id="CHEBI:17712"/>
        <dbReference type="ChEBI" id="CHEBI:28938"/>
        <dbReference type="EC" id="3.5.4.3"/>
    </reaction>
</comment>
<dbReference type="Proteomes" id="UP000019482">
    <property type="component" value="Unassembled WGS sequence"/>
</dbReference>
<keyword evidence="6 8" id="KW-0862">Zinc</keyword>
<dbReference type="SUPFAM" id="SSF51338">
    <property type="entry name" value="Composite domain of metallo-dependent hydrolases"/>
    <property type="match status" value="1"/>
</dbReference>
<dbReference type="PANTHER" id="PTHR11271:SF6">
    <property type="entry name" value="GUANINE DEAMINASE"/>
    <property type="match status" value="1"/>
</dbReference>
<name>W6N7F8_CLOTY</name>
<comment type="cofactor">
    <cofactor evidence="8">
        <name>Zn(2+)</name>
        <dbReference type="ChEBI" id="CHEBI:29105"/>
    </cofactor>
    <text evidence="8">Binds 1 zinc ion per subunit.</text>
</comment>
<evidence type="ECO:0000313" key="10">
    <source>
        <dbReference type="EMBL" id="CDL92683.1"/>
    </source>
</evidence>
<comment type="similarity">
    <text evidence="2 8">Belongs to the metallo-dependent hydrolases superfamily. ATZ/TRZ family.</text>
</comment>
<evidence type="ECO:0000256" key="4">
    <source>
        <dbReference type="ARBA" id="ARBA00022723"/>
    </source>
</evidence>
<dbReference type="Pfam" id="PF01979">
    <property type="entry name" value="Amidohydro_1"/>
    <property type="match status" value="1"/>
</dbReference>
<sequence length="424" mass="48196">MTEIFKGNIIYTKTPNKFDIIENGYIVVANGKIQEVSDKLNEKFNGIEIHDFGNKLIIPGMNDLHLHAPQYRNMGIGLDKELLPWLNSYTFPEESKFSDLNYAKNTYKQLIRELWKQGTTRSVIFSSIHKNATKLLIDMFNDYGMSAFIGKVNMNRNSPDSLTEDTVQSLKDTEEIIKYCSTKSKLVRPIITPRFVPSCSQKLMDGLGKLAEKYSLPVQSHLSENVDEIAWVKELHPESKSYGHVYDSFGLFGTTPTLMAHCIYSSKEEIELIKSKNVRIVHCPTSNMNIGSGIMPCRKYLDLKIPVCLGTDISGGSNLSMIKCIVYAIQLSKLYWIQSKKKYKFLSTSEAFYMATKAGGSFFGKVGSFEKSYSFDALIIDDSDLNSFGYSIEHRLERFLYTGDDRNIVYRYIEGSLVKDPNLL</sequence>
<evidence type="ECO:0000256" key="2">
    <source>
        <dbReference type="ARBA" id="ARBA00006745"/>
    </source>
</evidence>
<dbReference type="GO" id="GO:0006147">
    <property type="term" value="P:guanine catabolic process"/>
    <property type="evidence" value="ECO:0007669"/>
    <property type="project" value="UniProtKB-UniRule"/>
</dbReference>
<evidence type="ECO:0000256" key="1">
    <source>
        <dbReference type="ARBA" id="ARBA00004984"/>
    </source>
</evidence>
<dbReference type="UniPathway" id="UPA00603">
    <property type="reaction ID" value="UER00660"/>
</dbReference>
<dbReference type="InterPro" id="IPR011059">
    <property type="entry name" value="Metal-dep_hydrolase_composite"/>
</dbReference>
<evidence type="ECO:0000313" key="11">
    <source>
        <dbReference type="Proteomes" id="UP000019482"/>
    </source>
</evidence>
<dbReference type="OrthoDB" id="9807210at2"/>
<comment type="function">
    <text evidence="8">Catalyzes the hydrolytic deamination of guanine, producing xanthine and ammonia.</text>
</comment>
<dbReference type="InterPro" id="IPR014311">
    <property type="entry name" value="Guanine_deaminase"/>
</dbReference>
<dbReference type="InterPro" id="IPR006680">
    <property type="entry name" value="Amidohydro-rel"/>
</dbReference>
<protein>
    <recommendedName>
        <fullName evidence="3 7">Guanine deaminase</fullName>
        <shortName evidence="8">Guanase</shortName>
        <ecNumber evidence="3 7">3.5.4.3</ecNumber>
    </recommendedName>
    <alternativeName>
        <fullName evidence="8">Guanine aminohydrolase</fullName>
    </alternativeName>
</protein>
<reference evidence="10 11" key="1">
    <citation type="journal article" date="2015" name="Genome Announc.">
        <title>Draft Genome Sequence of Clostridium tyrobutyricum Strain DIVETGP, Isolated from Cow's Milk for Grana Padano Production.</title>
        <authorList>
            <person name="Soggiu A."/>
            <person name="Piras C."/>
            <person name="Gaiarsa S."/>
            <person name="Sassera D."/>
            <person name="Roncada P."/>
            <person name="Bendixen E."/>
            <person name="Brasca M."/>
            <person name="Bonizzi L."/>
        </authorList>
    </citation>
    <scope>NUCLEOTIDE SEQUENCE [LARGE SCALE GENOMIC DNA]</scope>
    <source>
        <strain evidence="10 11">DIVETGP</strain>
    </source>
</reference>
<gene>
    <name evidence="10" type="ORF">CTDIVETGP_2753</name>
</gene>
<comment type="pathway">
    <text evidence="1 8">Purine metabolism; guanine degradation; xanthine from guanine: step 1/1.</text>
</comment>
<dbReference type="PANTHER" id="PTHR11271">
    <property type="entry name" value="GUANINE DEAMINASE"/>
    <property type="match status" value="1"/>
</dbReference>
<keyword evidence="11" id="KW-1185">Reference proteome</keyword>
<dbReference type="NCBIfam" id="TIGR02967">
    <property type="entry name" value="guan_deamin"/>
    <property type="match status" value="1"/>
</dbReference>
<dbReference type="SUPFAM" id="SSF51556">
    <property type="entry name" value="Metallo-dependent hydrolases"/>
    <property type="match status" value="1"/>
</dbReference>
<dbReference type="InterPro" id="IPR051607">
    <property type="entry name" value="Metallo-dep_hydrolases"/>
</dbReference>
<accession>W6N7F8</accession>
<dbReference type="GO" id="GO:0008270">
    <property type="term" value="F:zinc ion binding"/>
    <property type="evidence" value="ECO:0007669"/>
    <property type="project" value="UniProtKB-UniRule"/>
</dbReference>
<dbReference type="Gene3D" id="2.30.40.10">
    <property type="entry name" value="Urease, subunit C, domain 1"/>
    <property type="match status" value="1"/>
</dbReference>
<feature type="domain" description="Amidohydrolase-related" evidence="9">
    <location>
        <begin position="57"/>
        <end position="418"/>
    </location>
</feature>